<dbReference type="EMBL" id="BLXT01003777">
    <property type="protein sequence ID" value="GFO06531.1"/>
    <property type="molecule type" value="Genomic_DNA"/>
</dbReference>
<evidence type="ECO:0000256" key="1">
    <source>
        <dbReference type="SAM" id="MobiDB-lite"/>
    </source>
</evidence>
<gene>
    <name evidence="2" type="ORF">PoB_003303600</name>
</gene>
<reference evidence="2 3" key="1">
    <citation type="journal article" date="2021" name="Elife">
        <title>Chloroplast acquisition without the gene transfer in kleptoplastic sea slugs, Plakobranchus ocellatus.</title>
        <authorList>
            <person name="Maeda T."/>
            <person name="Takahashi S."/>
            <person name="Yoshida T."/>
            <person name="Shimamura S."/>
            <person name="Takaki Y."/>
            <person name="Nagai Y."/>
            <person name="Toyoda A."/>
            <person name="Suzuki Y."/>
            <person name="Arimoto A."/>
            <person name="Ishii H."/>
            <person name="Satoh N."/>
            <person name="Nishiyama T."/>
            <person name="Hasebe M."/>
            <person name="Maruyama T."/>
            <person name="Minagawa J."/>
            <person name="Obokata J."/>
            <person name="Shigenobu S."/>
        </authorList>
    </citation>
    <scope>NUCLEOTIDE SEQUENCE [LARGE SCALE GENOMIC DNA]</scope>
</reference>
<proteinExistence type="predicted"/>
<dbReference type="Proteomes" id="UP000735302">
    <property type="component" value="Unassembled WGS sequence"/>
</dbReference>
<dbReference type="AlphaFoldDB" id="A0AAV4ADY8"/>
<name>A0AAV4ADY8_9GAST</name>
<accession>A0AAV4ADY8</accession>
<feature type="compositionally biased region" description="Basic residues" evidence="1">
    <location>
        <begin position="44"/>
        <end position="56"/>
    </location>
</feature>
<comment type="caution">
    <text evidence="2">The sequence shown here is derived from an EMBL/GenBank/DDBJ whole genome shotgun (WGS) entry which is preliminary data.</text>
</comment>
<feature type="region of interest" description="Disordered" evidence="1">
    <location>
        <begin position="18"/>
        <end position="69"/>
    </location>
</feature>
<evidence type="ECO:0000313" key="2">
    <source>
        <dbReference type="EMBL" id="GFO06531.1"/>
    </source>
</evidence>
<organism evidence="2 3">
    <name type="scientific">Plakobranchus ocellatus</name>
    <dbReference type="NCBI Taxonomy" id="259542"/>
    <lineage>
        <taxon>Eukaryota</taxon>
        <taxon>Metazoa</taxon>
        <taxon>Spiralia</taxon>
        <taxon>Lophotrochozoa</taxon>
        <taxon>Mollusca</taxon>
        <taxon>Gastropoda</taxon>
        <taxon>Heterobranchia</taxon>
        <taxon>Euthyneura</taxon>
        <taxon>Panpulmonata</taxon>
        <taxon>Sacoglossa</taxon>
        <taxon>Placobranchoidea</taxon>
        <taxon>Plakobranchidae</taxon>
        <taxon>Plakobranchus</taxon>
    </lineage>
</organism>
<protein>
    <submittedName>
        <fullName evidence="2">Uncharacterized protein</fullName>
    </submittedName>
</protein>
<sequence length="90" mass="10201">MRIWVCIDRLQQSDLRFSGPLSGRGAGGETRTYNRRVPSPQTSRRVRYPMCHHPHPQTKYSDKSKVGPTLSPSIGEPGIGFWLFLAYKAL</sequence>
<evidence type="ECO:0000313" key="3">
    <source>
        <dbReference type="Proteomes" id="UP000735302"/>
    </source>
</evidence>
<keyword evidence="3" id="KW-1185">Reference proteome</keyword>